<feature type="region of interest" description="Disordered" evidence="4">
    <location>
        <begin position="90"/>
        <end position="123"/>
    </location>
</feature>
<dbReference type="EMBL" id="CM004393">
    <property type="protein sequence ID" value="OAY46413.1"/>
    <property type="molecule type" value="Genomic_DNA"/>
</dbReference>
<name>A0A2C9VNG0_MANES</name>
<dbReference type="Proteomes" id="UP000091857">
    <property type="component" value="Chromosome 7"/>
</dbReference>
<dbReference type="InterPro" id="IPR051861">
    <property type="entry name" value="NET_actin-binding_domain"/>
</dbReference>
<proteinExistence type="inferred from homology"/>
<keyword evidence="1 3" id="KW-0175">Coiled coil</keyword>
<comment type="similarity">
    <text evidence="2">Belongs to the NET family.</text>
</comment>
<evidence type="ECO:0000313" key="6">
    <source>
        <dbReference type="EMBL" id="OAY46413.1"/>
    </source>
</evidence>
<keyword evidence="7" id="KW-1185">Reference proteome</keyword>
<dbReference type="Gramene" id="Manes.07G141800.8.v8.1">
    <property type="protein sequence ID" value="Manes.07G141800.8.v8.1.CDS.1"/>
    <property type="gene ID" value="Manes.07G141800.v8.1"/>
</dbReference>
<feature type="compositionally biased region" description="Low complexity" evidence="4">
    <location>
        <begin position="94"/>
        <end position="121"/>
    </location>
</feature>
<dbReference type="InterPro" id="IPR011684">
    <property type="entry name" value="NAB"/>
</dbReference>
<dbReference type="AlphaFoldDB" id="A0A2C9VNG0"/>
<dbReference type="GO" id="GO:0005774">
    <property type="term" value="C:vacuolar membrane"/>
    <property type="evidence" value="ECO:0000318"/>
    <property type="project" value="GO_Central"/>
</dbReference>
<dbReference type="PROSITE" id="PS51774">
    <property type="entry name" value="NAB"/>
    <property type="match status" value="1"/>
</dbReference>
<dbReference type="GO" id="GO:0003779">
    <property type="term" value="F:actin binding"/>
    <property type="evidence" value="ECO:0007669"/>
    <property type="project" value="InterPro"/>
</dbReference>
<organism evidence="6 7">
    <name type="scientific">Manihot esculenta</name>
    <name type="common">Cassava</name>
    <name type="synonym">Jatropha manihot</name>
    <dbReference type="NCBI Taxonomy" id="3983"/>
    <lineage>
        <taxon>Eukaryota</taxon>
        <taxon>Viridiplantae</taxon>
        <taxon>Streptophyta</taxon>
        <taxon>Embryophyta</taxon>
        <taxon>Tracheophyta</taxon>
        <taxon>Spermatophyta</taxon>
        <taxon>Magnoliopsida</taxon>
        <taxon>eudicotyledons</taxon>
        <taxon>Gunneridae</taxon>
        <taxon>Pentapetalae</taxon>
        <taxon>rosids</taxon>
        <taxon>fabids</taxon>
        <taxon>Malpighiales</taxon>
        <taxon>Euphorbiaceae</taxon>
        <taxon>Crotonoideae</taxon>
        <taxon>Manihoteae</taxon>
        <taxon>Manihot</taxon>
    </lineage>
</organism>
<evidence type="ECO:0000259" key="5">
    <source>
        <dbReference type="PROSITE" id="PS51774"/>
    </source>
</evidence>
<dbReference type="Gramene" id="Manes.07G141800.9.v8.1">
    <property type="protein sequence ID" value="Manes.07G141800.9.v8.1.CDS.1"/>
    <property type="gene ID" value="Manes.07G141800.v8.1"/>
</dbReference>
<accession>A0A2C9VNG0</accession>
<protein>
    <recommendedName>
        <fullName evidence="5">NAB domain-containing protein</fullName>
    </recommendedName>
</protein>
<dbReference type="Gramene" id="Manes.07G141800.7.v8.1">
    <property type="protein sequence ID" value="Manes.07G141800.7.v8.1.CDS.1"/>
    <property type="gene ID" value="Manes.07G141800.v8.1"/>
</dbReference>
<dbReference type="Pfam" id="PF07765">
    <property type="entry name" value="KIP1"/>
    <property type="match status" value="1"/>
</dbReference>
<reference evidence="7" key="1">
    <citation type="journal article" date="2016" name="Nat. Biotechnol.">
        <title>Sequencing wild and cultivated cassava and related species reveals extensive interspecific hybridization and genetic diversity.</title>
        <authorList>
            <person name="Bredeson J.V."/>
            <person name="Lyons J.B."/>
            <person name="Prochnik S.E."/>
            <person name="Wu G.A."/>
            <person name="Ha C.M."/>
            <person name="Edsinger-Gonzales E."/>
            <person name="Grimwood J."/>
            <person name="Schmutz J."/>
            <person name="Rabbi I.Y."/>
            <person name="Egesi C."/>
            <person name="Nauluvula P."/>
            <person name="Lebot V."/>
            <person name="Ndunguru J."/>
            <person name="Mkamilo G."/>
            <person name="Bart R.S."/>
            <person name="Setter T.L."/>
            <person name="Gleadow R.M."/>
            <person name="Kulakow P."/>
            <person name="Ferguson M.E."/>
            <person name="Rounsley S."/>
            <person name="Rokhsar D.S."/>
        </authorList>
    </citation>
    <scope>NUCLEOTIDE SEQUENCE [LARGE SCALE GENOMIC DNA]</scope>
    <source>
        <strain evidence="7">cv. AM560-2</strain>
    </source>
</reference>
<feature type="coiled-coil region" evidence="3">
    <location>
        <begin position="472"/>
        <end position="499"/>
    </location>
</feature>
<gene>
    <name evidence="6" type="ORF">MANES_07G141800v8</name>
</gene>
<evidence type="ECO:0000256" key="1">
    <source>
        <dbReference type="ARBA" id="ARBA00023054"/>
    </source>
</evidence>
<evidence type="ECO:0000256" key="3">
    <source>
        <dbReference type="SAM" id="Coils"/>
    </source>
</evidence>
<evidence type="ECO:0000256" key="2">
    <source>
        <dbReference type="ARBA" id="ARBA00038006"/>
    </source>
</evidence>
<dbReference type="STRING" id="3983.A0A2C9VNG0"/>
<dbReference type="PANTHER" id="PTHR32258">
    <property type="entry name" value="PROTEIN NETWORKED 4A"/>
    <property type="match status" value="1"/>
</dbReference>
<evidence type="ECO:0000256" key="4">
    <source>
        <dbReference type="SAM" id="MobiDB-lite"/>
    </source>
</evidence>
<sequence>MDQGVNLVLKMIEQDSASLAKKAEICKRIRPDLVDEIEEFYCLYRSLAERYDRLNVELYKSTQTEFQLQGAGNAPVTSMLTPEQKLGSFKTGRVKSVSSGGASSDISSKGGSDLSSLSSSDSESESFNSYGNAYYSLPMNTDDNDPHHKIVKLGTALPSMEEKLKMDVEENGDGMLNSEENESYEEVRSQIIRYEEELRVLKLKLQISEEEVTEFKNELAKSEHFMILTEALQAQLESANRDAKMRETDLEEERARVTTLQKQTADVIHELKGQLKLSQEEKIMLKAKLDSENNQVLKLQERFFQCKNELSDRDDKVKALKLAMLNAEENFLIEKSNLHSNISSLSERENMLEVRLRELELQGKSMEDKLRQCETEKMELQLLHDTHRMGLEAESRQLKVELDDRNGRIEALNKNLDNLKFKYDMLVAEKGGLNAKVNKLTADVSSQDKQIGQMKEHLRRMHMENLERIAGSEELQKLVDELRLRAVELEKKVDKQRDELCAGAEEKREAIRQLCFSLDHYRSGYKELCEAFLQQKRHAVMAS</sequence>
<feature type="coiled-coil region" evidence="3">
    <location>
        <begin position="177"/>
        <end position="302"/>
    </location>
</feature>
<feature type="domain" description="NAB" evidence="5">
    <location>
        <begin position="1"/>
        <end position="58"/>
    </location>
</feature>
<dbReference type="OMA" id="QLNEDIC"/>
<evidence type="ECO:0000313" key="7">
    <source>
        <dbReference type="Proteomes" id="UP000091857"/>
    </source>
</evidence>
<feature type="coiled-coil region" evidence="3">
    <location>
        <begin position="342"/>
        <end position="429"/>
    </location>
</feature>
<comment type="caution">
    <text evidence="6">The sequence shown here is derived from an EMBL/GenBank/DDBJ whole genome shotgun (WGS) entry which is preliminary data.</text>
</comment>
<dbReference type="PANTHER" id="PTHR32258:SF14">
    <property type="entry name" value="GB|AAF19561.1"/>
    <property type="match status" value="1"/>
</dbReference>